<protein>
    <submittedName>
        <fullName evidence="9">Pancreatic triacylglycerol lipase-like</fullName>
    </submittedName>
</protein>
<evidence type="ECO:0000256" key="6">
    <source>
        <dbReference type="SAM" id="SignalP"/>
    </source>
</evidence>
<accession>A0A9R0DR75</accession>
<feature type="signal peptide" evidence="6">
    <location>
        <begin position="1"/>
        <end position="18"/>
    </location>
</feature>
<evidence type="ECO:0000256" key="1">
    <source>
        <dbReference type="ARBA" id="ARBA00004613"/>
    </source>
</evidence>
<sequence>MGYLASFLTTLWLTSTAAQLGFIQDLTKEVTKRIQNEVQAVVDPLEKTVAYIGSSHCKHVKKLLGVTYDNYAYSGPDLSKLTLVFTTRAKTVTYNLTLAPEEIPKERWFNPALPFRIFLHGFTDDPSKSSYQTISSAFLKQDDVNILALDASSLIRWFYLRSTVMVQFIGERLGSVLAALVPAGLEASKIHLIGHSLGSHIAGFTAKTFYNQTGQRVGRISSLDPAGPCFSNLEVDLRLSKEDANFVDVIHTDAGVFGLNEAIGHVDFYPNGGSEQPNCLFPTCSHSRAWLLYAESVLLPESFVGAQCLSWKQFMKGNCDFKDTSVMGYYCPTDSRGKYDLQTSDESPFGLKEAGLTYANNASIIKNIQNLVMAWTGLDLPSYHPDQIHD</sequence>
<evidence type="ECO:0000313" key="9">
    <source>
        <dbReference type="RefSeq" id="XP_050552097.1"/>
    </source>
</evidence>
<dbReference type="CDD" id="cd00707">
    <property type="entry name" value="Pancreat_lipase_like"/>
    <property type="match status" value="1"/>
</dbReference>
<dbReference type="SUPFAM" id="SSF53474">
    <property type="entry name" value="alpha/beta-Hydrolases"/>
    <property type="match status" value="1"/>
</dbReference>
<reference evidence="9" key="1">
    <citation type="submission" date="2025-08" db="UniProtKB">
        <authorList>
            <consortium name="RefSeq"/>
        </authorList>
    </citation>
    <scope>IDENTIFICATION</scope>
    <source>
        <tissue evidence="9">Whole larval tissue</tissue>
    </source>
</reference>
<dbReference type="GO" id="GO:0005615">
    <property type="term" value="C:extracellular space"/>
    <property type="evidence" value="ECO:0007669"/>
    <property type="project" value="TreeGrafter"/>
</dbReference>
<dbReference type="PANTHER" id="PTHR11610:SF149">
    <property type="entry name" value="FI01450P-RELATED"/>
    <property type="match status" value="1"/>
</dbReference>
<feature type="domain" description="Lipase" evidence="7">
    <location>
        <begin position="83"/>
        <end position="349"/>
    </location>
</feature>
<dbReference type="Proteomes" id="UP000829999">
    <property type="component" value="Chromosome 10"/>
</dbReference>
<evidence type="ECO:0000313" key="8">
    <source>
        <dbReference type="Proteomes" id="UP000829999"/>
    </source>
</evidence>
<dbReference type="PRINTS" id="PR00821">
    <property type="entry name" value="TAGLIPASE"/>
</dbReference>
<dbReference type="InterPro" id="IPR013818">
    <property type="entry name" value="Lipase"/>
</dbReference>
<dbReference type="AlphaFoldDB" id="A0A9R0DR75"/>
<comment type="subcellular location">
    <subcellularLocation>
        <location evidence="1">Secreted</location>
    </subcellularLocation>
</comment>
<dbReference type="RefSeq" id="XP_050552097.1">
    <property type="nucleotide sequence ID" value="XM_050696140.1"/>
</dbReference>
<dbReference type="InterPro" id="IPR000734">
    <property type="entry name" value="TAG_lipase"/>
</dbReference>
<dbReference type="GO" id="GO:0016298">
    <property type="term" value="F:lipase activity"/>
    <property type="evidence" value="ECO:0007669"/>
    <property type="project" value="InterPro"/>
</dbReference>
<evidence type="ECO:0000256" key="2">
    <source>
        <dbReference type="ARBA" id="ARBA00010701"/>
    </source>
</evidence>
<dbReference type="OrthoDB" id="199913at2759"/>
<proteinExistence type="inferred from homology"/>
<keyword evidence="3" id="KW-0964">Secreted</keyword>
<dbReference type="GO" id="GO:0016042">
    <property type="term" value="P:lipid catabolic process"/>
    <property type="evidence" value="ECO:0007669"/>
    <property type="project" value="TreeGrafter"/>
</dbReference>
<evidence type="ECO:0000259" key="7">
    <source>
        <dbReference type="Pfam" id="PF00151"/>
    </source>
</evidence>
<evidence type="ECO:0000256" key="3">
    <source>
        <dbReference type="ARBA" id="ARBA00022525"/>
    </source>
</evidence>
<keyword evidence="4 6" id="KW-0732">Signal</keyword>
<dbReference type="Gene3D" id="3.40.50.1820">
    <property type="entry name" value="alpha/beta hydrolase"/>
    <property type="match status" value="1"/>
</dbReference>
<dbReference type="InterPro" id="IPR033906">
    <property type="entry name" value="Lipase_N"/>
</dbReference>
<organism evidence="8 9">
    <name type="scientific">Spodoptera frugiperda</name>
    <name type="common">Fall armyworm</name>
    <dbReference type="NCBI Taxonomy" id="7108"/>
    <lineage>
        <taxon>Eukaryota</taxon>
        <taxon>Metazoa</taxon>
        <taxon>Ecdysozoa</taxon>
        <taxon>Arthropoda</taxon>
        <taxon>Hexapoda</taxon>
        <taxon>Insecta</taxon>
        <taxon>Pterygota</taxon>
        <taxon>Neoptera</taxon>
        <taxon>Endopterygota</taxon>
        <taxon>Lepidoptera</taxon>
        <taxon>Glossata</taxon>
        <taxon>Ditrysia</taxon>
        <taxon>Noctuoidea</taxon>
        <taxon>Noctuidae</taxon>
        <taxon>Amphipyrinae</taxon>
        <taxon>Spodoptera</taxon>
    </lineage>
</organism>
<comment type="similarity">
    <text evidence="2 5">Belongs to the AB hydrolase superfamily. Lipase family.</text>
</comment>
<feature type="chain" id="PRO_5040259023" evidence="6">
    <location>
        <begin position="19"/>
        <end position="390"/>
    </location>
</feature>
<dbReference type="InterPro" id="IPR029058">
    <property type="entry name" value="AB_hydrolase_fold"/>
</dbReference>
<keyword evidence="8" id="KW-1185">Reference proteome</keyword>
<dbReference type="GeneID" id="118277403"/>
<name>A0A9R0DR75_SPOFR</name>
<dbReference type="Pfam" id="PF00151">
    <property type="entry name" value="Lipase"/>
    <property type="match status" value="1"/>
</dbReference>
<gene>
    <name evidence="9" type="primary">LOC118277403</name>
</gene>
<evidence type="ECO:0000256" key="5">
    <source>
        <dbReference type="RuleBase" id="RU004262"/>
    </source>
</evidence>
<evidence type="ECO:0000256" key="4">
    <source>
        <dbReference type="ARBA" id="ARBA00022729"/>
    </source>
</evidence>
<dbReference type="PANTHER" id="PTHR11610">
    <property type="entry name" value="LIPASE"/>
    <property type="match status" value="1"/>
</dbReference>
<dbReference type="GO" id="GO:0017171">
    <property type="term" value="F:serine hydrolase activity"/>
    <property type="evidence" value="ECO:0007669"/>
    <property type="project" value="TreeGrafter"/>
</dbReference>